<evidence type="ECO:0000313" key="10">
    <source>
        <dbReference type="EMBL" id="CAH0103073.1"/>
    </source>
</evidence>
<dbReference type="SUPFAM" id="SSF51069">
    <property type="entry name" value="Carbonic anhydrase"/>
    <property type="match status" value="1"/>
</dbReference>
<evidence type="ECO:0000256" key="5">
    <source>
        <dbReference type="ARBA" id="ARBA00022833"/>
    </source>
</evidence>
<evidence type="ECO:0000256" key="3">
    <source>
        <dbReference type="ARBA" id="ARBA00012925"/>
    </source>
</evidence>
<comment type="cofactor">
    <cofactor evidence="8">
        <name>Zn(2+)</name>
        <dbReference type="ChEBI" id="CHEBI:29105"/>
    </cofactor>
</comment>
<evidence type="ECO:0000256" key="7">
    <source>
        <dbReference type="ARBA" id="ARBA00048348"/>
    </source>
</evidence>
<keyword evidence="4 8" id="KW-0479">Metal-binding</keyword>
<dbReference type="EC" id="4.2.1.1" evidence="3 8"/>
<dbReference type="SMART" id="SM01057">
    <property type="entry name" value="Carb_anhydrase"/>
    <property type="match status" value="1"/>
</dbReference>
<keyword evidence="5 8" id="KW-0862">Zinc</keyword>
<dbReference type="InterPro" id="IPR001148">
    <property type="entry name" value="CA_dom"/>
</dbReference>
<evidence type="ECO:0000256" key="4">
    <source>
        <dbReference type="ARBA" id="ARBA00022723"/>
    </source>
</evidence>
<evidence type="ECO:0000259" key="9">
    <source>
        <dbReference type="PROSITE" id="PS51144"/>
    </source>
</evidence>
<dbReference type="Gene3D" id="3.10.200.10">
    <property type="entry name" value="Alpha carbonic anhydrase"/>
    <property type="match status" value="1"/>
</dbReference>
<dbReference type="OrthoDB" id="429145at2759"/>
<gene>
    <name evidence="10" type="ORF">DGAL_LOCUS5607</name>
</gene>
<dbReference type="GO" id="GO:0008270">
    <property type="term" value="F:zinc ion binding"/>
    <property type="evidence" value="ECO:0007669"/>
    <property type="project" value="UniProtKB-UniRule"/>
</dbReference>
<dbReference type="PANTHER" id="PTHR18952:SF265">
    <property type="entry name" value="CARBONIC ANHYDRASE"/>
    <property type="match status" value="1"/>
</dbReference>
<sequence>MVRTHENPWFERWGIKQLRTIQSWSYEDPEAWTSSFPACGGKRQSPINIERASLRAYPKFYFGNYGNIDRMTVTNNGHTVLFSLPASITAESIPYVTGGGLSNRYNFVQFHFHWGNNSAHGSEHRIKSKWYPAELHLVHYNTKYGSFSEATKYEDGLAVLGVFIKVGKNANSAFRAVVDQLSEVDEDGDETTLNNLISFKHLLPSRTSSFFRYSGSFTMPGCEQIIVWTVFDNSITVSEYQEEMVLPWGIVTDPFSL</sequence>
<evidence type="ECO:0000256" key="1">
    <source>
        <dbReference type="ARBA" id="ARBA00002904"/>
    </source>
</evidence>
<name>A0A8J2WIK1_9CRUS</name>
<keyword evidence="11" id="KW-1185">Reference proteome</keyword>
<dbReference type="InterPro" id="IPR018338">
    <property type="entry name" value="Carbonic_anhydrase_a-class_CS"/>
</dbReference>
<proteinExistence type="inferred from homology"/>
<comment type="function">
    <text evidence="1 8">Reversible hydration of carbon dioxide.</text>
</comment>
<dbReference type="PROSITE" id="PS51144">
    <property type="entry name" value="ALPHA_CA_2"/>
    <property type="match status" value="1"/>
</dbReference>
<dbReference type="PROSITE" id="PS00162">
    <property type="entry name" value="ALPHA_CA_1"/>
    <property type="match status" value="1"/>
</dbReference>
<dbReference type="InterPro" id="IPR036398">
    <property type="entry name" value="CA_dom_sf"/>
</dbReference>
<dbReference type="GO" id="GO:0005886">
    <property type="term" value="C:plasma membrane"/>
    <property type="evidence" value="ECO:0007669"/>
    <property type="project" value="TreeGrafter"/>
</dbReference>
<dbReference type="Proteomes" id="UP000789390">
    <property type="component" value="Unassembled WGS sequence"/>
</dbReference>
<organism evidence="10 11">
    <name type="scientific">Daphnia galeata</name>
    <dbReference type="NCBI Taxonomy" id="27404"/>
    <lineage>
        <taxon>Eukaryota</taxon>
        <taxon>Metazoa</taxon>
        <taxon>Ecdysozoa</taxon>
        <taxon>Arthropoda</taxon>
        <taxon>Crustacea</taxon>
        <taxon>Branchiopoda</taxon>
        <taxon>Diplostraca</taxon>
        <taxon>Cladocera</taxon>
        <taxon>Anomopoda</taxon>
        <taxon>Daphniidae</taxon>
        <taxon>Daphnia</taxon>
    </lineage>
</organism>
<feature type="domain" description="Alpha-carbonic anhydrase" evidence="9">
    <location>
        <begin position="22"/>
        <end position="257"/>
    </location>
</feature>
<accession>A0A8J2WIK1</accession>
<dbReference type="InterPro" id="IPR023561">
    <property type="entry name" value="Carbonic_anhydrase_a-class"/>
</dbReference>
<dbReference type="CDD" id="cd00326">
    <property type="entry name" value="alpha_CA"/>
    <property type="match status" value="1"/>
</dbReference>
<comment type="caution">
    <text evidence="10">The sequence shown here is derived from an EMBL/GenBank/DDBJ whole genome shotgun (WGS) entry which is preliminary data.</text>
</comment>
<protein>
    <recommendedName>
        <fullName evidence="3 8">Carbonic anhydrase</fullName>
        <ecNumber evidence="3 8">4.2.1.1</ecNumber>
    </recommendedName>
</protein>
<evidence type="ECO:0000256" key="2">
    <source>
        <dbReference type="ARBA" id="ARBA00010718"/>
    </source>
</evidence>
<evidence type="ECO:0000313" key="11">
    <source>
        <dbReference type="Proteomes" id="UP000789390"/>
    </source>
</evidence>
<dbReference type="PANTHER" id="PTHR18952">
    <property type="entry name" value="CARBONIC ANHYDRASE"/>
    <property type="match status" value="1"/>
</dbReference>
<dbReference type="EMBL" id="CAKKLH010000101">
    <property type="protein sequence ID" value="CAH0103073.1"/>
    <property type="molecule type" value="Genomic_DNA"/>
</dbReference>
<dbReference type="Pfam" id="PF00194">
    <property type="entry name" value="Carb_anhydrase"/>
    <property type="match status" value="1"/>
</dbReference>
<evidence type="ECO:0000256" key="8">
    <source>
        <dbReference type="RuleBase" id="RU367011"/>
    </source>
</evidence>
<keyword evidence="6 8" id="KW-0456">Lyase</keyword>
<comment type="catalytic activity">
    <reaction evidence="7 8">
        <text>hydrogencarbonate + H(+) = CO2 + H2O</text>
        <dbReference type="Rhea" id="RHEA:10748"/>
        <dbReference type="ChEBI" id="CHEBI:15377"/>
        <dbReference type="ChEBI" id="CHEBI:15378"/>
        <dbReference type="ChEBI" id="CHEBI:16526"/>
        <dbReference type="ChEBI" id="CHEBI:17544"/>
        <dbReference type="EC" id="4.2.1.1"/>
    </reaction>
</comment>
<reference evidence="10" key="1">
    <citation type="submission" date="2021-11" db="EMBL/GenBank/DDBJ databases">
        <authorList>
            <person name="Schell T."/>
        </authorList>
    </citation>
    <scope>NUCLEOTIDE SEQUENCE</scope>
    <source>
        <strain evidence="10">M5</strain>
    </source>
</reference>
<evidence type="ECO:0000256" key="6">
    <source>
        <dbReference type="ARBA" id="ARBA00023239"/>
    </source>
</evidence>
<dbReference type="AlphaFoldDB" id="A0A8J2WIK1"/>
<comment type="similarity">
    <text evidence="2 8">Belongs to the alpha-carbonic anhydrase family.</text>
</comment>
<dbReference type="GO" id="GO:0004089">
    <property type="term" value="F:carbonate dehydratase activity"/>
    <property type="evidence" value="ECO:0007669"/>
    <property type="project" value="UniProtKB-UniRule"/>
</dbReference>